<dbReference type="GO" id="GO:0022857">
    <property type="term" value="F:transmembrane transporter activity"/>
    <property type="evidence" value="ECO:0007669"/>
    <property type="project" value="InterPro"/>
</dbReference>
<organism evidence="9 10">
    <name type="scientific">Golovinomyces cichoracearum</name>
    <dbReference type="NCBI Taxonomy" id="62708"/>
    <lineage>
        <taxon>Eukaryota</taxon>
        <taxon>Fungi</taxon>
        <taxon>Dikarya</taxon>
        <taxon>Ascomycota</taxon>
        <taxon>Pezizomycotina</taxon>
        <taxon>Leotiomycetes</taxon>
        <taxon>Erysiphales</taxon>
        <taxon>Erysiphaceae</taxon>
        <taxon>Golovinomyces</taxon>
    </lineage>
</organism>
<dbReference type="InterPro" id="IPR020846">
    <property type="entry name" value="MFS_dom"/>
</dbReference>
<feature type="transmembrane region" description="Helical" evidence="7">
    <location>
        <begin position="470"/>
        <end position="489"/>
    </location>
</feature>
<keyword evidence="2" id="KW-0813">Transport</keyword>
<evidence type="ECO:0000256" key="2">
    <source>
        <dbReference type="ARBA" id="ARBA00022448"/>
    </source>
</evidence>
<feature type="transmembrane region" description="Helical" evidence="7">
    <location>
        <begin position="285"/>
        <end position="310"/>
    </location>
</feature>
<keyword evidence="5 7" id="KW-0472">Membrane</keyword>
<reference evidence="9 10" key="1">
    <citation type="journal article" date="2018" name="BMC Genomics">
        <title>Comparative genome analyses reveal sequence features reflecting distinct modes of host-adaptation between dicot and monocot powdery mildew.</title>
        <authorList>
            <person name="Wu Y."/>
            <person name="Ma X."/>
            <person name="Pan Z."/>
            <person name="Kale S.D."/>
            <person name="Song Y."/>
            <person name="King H."/>
            <person name="Zhang Q."/>
            <person name="Presley C."/>
            <person name="Deng X."/>
            <person name="Wei C.I."/>
            <person name="Xiao S."/>
        </authorList>
    </citation>
    <scope>NUCLEOTIDE SEQUENCE [LARGE SCALE GENOMIC DNA]</scope>
    <source>
        <strain evidence="9">UMSG1</strain>
    </source>
</reference>
<feature type="transmembrane region" description="Helical" evidence="7">
    <location>
        <begin position="371"/>
        <end position="389"/>
    </location>
</feature>
<feature type="transmembrane region" description="Helical" evidence="7">
    <location>
        <begin position="119"/>
        <end position="139"/>
    </location>
</feature>
<dbReference type="PRINTS" id="PR01035">
    <property type="entry name" value="TCRTETA"/>
</dbReference>
<proteinExistence type="predicted"/>
<comment type="caution">
    <text evidence="9">The sequence shown here is derived from an EMBL/GenBank/DDBJ whole genome shotgun (WGS) entry which is preliminary data.</text>
</comment>
<evidence type="ECO:0000256" key="4">
    <source>
        <dbReference type="ARBA" id="ARBA00022989"/>
    </source>
</evidence>
<feature type="transmembrane region" description="Helical" evidence="7">
    <location>
        <begin position="395"/>
        <end position="420"/>
    </location>
</feature>
<comment type="subcellular location">
    <subcellularLocation>
        <location evidence="1">Membrane</location>
        <topology evidence="1">Multi-pass membrane protein</topology>
    </subcellularLocation>
</comment>
<evidence type="ECO:0000256" key="7">
    <source>
        <dbReference type="SAM" id="Phobius"/>
    </source>
</evidence>
<evidence type="ECO:0000256" key="3">
    <source>
        <dbReference type="ARBA" id="ARBA00022692"/>
    </source>
</evidence>
<dbReference type="AlphaFoldDB" id="A0A420ID76"/>
<evidence type="ECO:0000259" key="8">
    <source>
        <dbReference type="PROSITE" id="PS50850"/>
    </source>
</evidence>
<evidence type="ECO:0000256" key="6">
    <source>
        <dbReference type="SAM" id="MobiDB-lite"/>
    </source>
</evidence>
<gene>
    <name evidence="9" type="ORF">GcM1_248210</name>
</gene>
<dbReference type="PANTHER" id="PTHR23504:SF2">
    <property type="entry name" value="TRANSPORTER, PUTATIVE (AFU_ORTHOLOGUE AFUA_8G04150)-RELATED"/>
    <property type="match status" value="1"/>
</dbReference>
<dbReference type="GO" id="GO:0016020">
    <property type="term" value="C:membrane"/>
    <property type="evidence" value="ECO:0007669"/>
    <property type="project" value="UniProtKB-SubCell"/>
</dbReference>
<dbReference type="InterPro" id="IPR036259">
    <property type="entry name" value="MFS_trans_sf"/>
</dbReference>
<feature type="transmembrane region" description="Helical" evidence="7">
    <location>
        <begin position="90"/>
        <end position="113"/>
    </location>
</feature>
<feature type="transmembrane region" description="Helical" evidence="7">
    <location>
        <begin position="58"/>
        <end position="78"/>
    </location>
</feature>
<dbReference type="SUPFAM" id="SSF103473">
    <property type="entry name" value="MFS general substrate transporter"/>
    <property type="match status" value="1"/>
</dbReference>
<keyword evidence="4 7" id="KW-1133">Transmembrane helix</keyword>
<name>A0A420ID76_9PEZI</name>
<evidence type="ECO:0000256" key="1">
    <source>
        <dbReference type="ARBA" id="ARBA00004141"/>
    </source>
</evidence>
<dbReference type="Proteomes" id="UP000285326">
    <property type="component" value="Unassembled WGS sequence"/>
</dbReference>
<dbReference type="PANTHER" id="PTHR23504">
    <property type="entry name" value="MAJOR FACILITATOR SUPERFAMILY DOMAIN-CONTAINING PROTEIN 10"/>
    <property type="match status" value="1"/>
</dbReference>
<feature type="transmembrane region" description="Helical" evidence="7">
    <location>
        <begin position="340"/>
        <end position="359"/>
    </location>
</feature>
<dbReference type="Pfam" id="PF07690">
    <property type="entry name" value="MFS_1"/>
    <property type="match status" value="1"/>
</dbReference>
<feature type="transmembrane region" description="Helical" evidence="7">
    <location>
        <begin position="151"/>
        <end position="170"/>
    </location>
</feature>
<sequence length="539" mass="58642">MATTPLSKARNLDEFPTRQLFFLAIVRLAEPIALTSIFPYSWKLVKNFGVADENHASFYSGLLISAFSLAEAITGMIWGSISDRVGRKPILLCGCAGTVLSMIIIGLARNFWVALAGRVIGGMLNGNIAVIQTMVGELVTKPEYEPRAYSVMPFVWSMGVIIGPAIGGTFVEPAQSFPAIFSSDGVFAKFPYLLPNLICASILVVGIIIGYLFIEETHPKIRLSLGFPTPPYISEEATLTEYDSSKFPIIQTRVKTYGTQKPSHRWLRKNSSQKDAQPRIFTNRIIGLVIAMGIFSFHSITFEQILPIFLEDKPATNLPNLIDSVNALSSGGLGMSIKQVGFIMSIDGLLALLVQALVFPFAGAYLGLHRIFLVASILHPITFIVMPQLTHLPPYWLNFGIYFCLTIRNLLSITAFSAILISLKEATPTSSVLGKVNGLASSVGSASRTIAPPIAGYLYGLGAHLNMNGLVWYFSAIVAGIGAIQAFTVRGSRGPDEENWKDEEVTTLVNPSIESWDSERDSCSSTTMGFESDLSEDSS</sequence>
<dbReference type="EMBL" id="MCBS01024800">
    <property type="protein sequence ID" value="RKF72498.1"/>
    <property type="molecule type" value="Genomic_DNA"/>
</dbReference>
<evidence type="ECO:0000313" key="10">
    <source>
        <dbReference type="Proteomes" id="UP000285326"/>
    </source>
</evidence>
<accession>A0A420ID76</accession>
<dbReference type="InterPro" id="IPR001958">
    <property type="entry name" value="Tet-R_TetA/multi-R_MdtG-like"/>
</dbReference>
<evidence type="ECO:0000313" key="9">
    <source>
        <dbReference type="EMBL" id="RKF72498.1"/>
    </source>
</evidence>
<feature type="region of interest" description="Disordered" evidence="6">
    <location>
        <begin position="511"/>
        <end position="539"/>
    </location>
</feature>
<dbReference type="InterPro" id="IPR011701">
    <property type="entry name" value="MFS"/>
</dbReference>
<keyword evidence="3 7" id="KW-0812">Transmembrane</keyword>
<feature type="transmembrane region" description="Helical" evidence="7">
    <location>
        <begin position="20"/>
        <end position="38"/>
    </location>
</feature>
<dbReference type="PROSITE" id="PS50850">
    <property type="entry name" value="MFS"/>
    <property type="match status" value="1"/>
</dbReference>
<dbReference type="CDD" id="cd17330">
    <property type="entry name" value="MFS_SLC46_TetA_like"/>
    <property type="match status" value="1"/>
</dbReference>
<protein>
    <submittedName>
        <fullName evidence="9">Putative membrane protein</fullName>
    </submittedName>
</protein>
<feature type="domain" description="Major facilitator superfamily (MFS) profile" evidence="8">
    <location>
        <begin position="19"/>
        <end position="494"/>
    </location>
</feature>
<feature type="transmembrane region" description="Helical" evidence="7">
    <location>
        <begin position="190"/>
        <end position="214"/>
    </location>
</feature>
<dbReference type="Gene3D" id="1.20.1250.20">
    <property type="entry name" value="MFS general substrate transporter like domains"/>
    <property type="match status" value="1"/>
</dbReference>
<evidence type="ECO:0000256" key="5">
    <source>
        <dbReference type="ARBA" id="ARBA00023136"/>
    </source>
</evidence>